<dbReference type="EMBL" id="PQIB02000015">
    <property type="protein sequence ID" value="RLM65172.1"/>
    <property type="molecule type" value="Genomic_DNA"/>
</dbReference>
<comment type="caution">
    <text evidence="2">The sequence shown here is derived from an EMBL/GenBank/DDBJ whole genome shotgun (WGS) entry which is preliminary data.</text>
</comment>
<evidence type="ECO:0000259" key="1">
    <source>
        <dbReference type="Pfam" id="PF23622"/>
    </source>
</evidence>
<evidence type="ECO:0000313" key="2">
    <source>
        <dbReference type="EMBL" id="RLM65172.1"/>
    </source>
</evidence>
<keyword evidence="3" id="KW-1185">Reference proteome</keyword>
<dbReference type="Proteomes" id="UP000275267">
    <property type="component" value="Unassembled WGS sequence"/>
</dbReference>
<dbReference type="SUPFAM" id="SSF52047">
    <property type="entry name" value="RNI-like"/>
    <property type="match status" value="1"/>
</dbReference>
<organism evidence="2 3">
    <name type="scientific">Panicum miliaceum</name>
    <name type="common">Proso millet</name>
    <name type="synonym">Broomcorn millet</name>
    <dbReference type="NCBI Taxonomy" id="4540"/>
    <lineage>
        <taxon>Eukaryota</taxon>
        <taxon>Viridiplantae</taxon>
        <taxon>Streptophyta</taxon>
        <taxon>Embryophyta</taxon>
        <taxon>Tracheophyta</taxon>
        <taxon>Spermatophyta</taxon>
        <taxon>Magnoliopsida</taxon>
        <taxon>Liliopsida</taxon>
        <taxon>Poales</taxon>
        <taxon>Poaceae</taxon>
        <taxon>PACMAD clade</taxon>
        <taxon>Panicoideae</taxon>
        <taxon>Panicodae</taxon>
        <taxon>Paniceae</taxon>
        <taxon>Panicinae</taxon>
        <taxon>Panicum</taxon>
        <taxon>Panicum sect. Panicum</taxon>
    </lineage>
</organism>
<name>A0A3L6PU02_PANMI</name>
<dbReference type="STRING" id="4540.A0A3L6PU02"/>
<evidence type="ECO:0000313" key="3">
    <source>
        <dbReference type="Proteomes" id="UP000275267"/>
    </source>
</evidence>
<accession>A0A3L6PU02</accession>
<reference evidence="3" key="1">
    <citation type="journal article" date="2019" name="Nat. Commun.">
        <title>The genome of broomcorn millet.</title>
        <authorList>
            <person name="Zou C."/>
            <person name="Miki D."/>
            <person name="Li D."/>
            <person name="Tang Q."/>
            <person name="Xiao L."/>
            <person name="Rajput S."/>
            <person name="Deng P."/>
            <person name="Jia W."/>
            <person name="Huang R."/>
            <person name="Zhang M."/>
            <person name="Sun Y."/>
            <person name="Hu J."/>
            <person name="Fu X."/>
            <person name="Schnable P.S."/>
            <person name="Li F."/>
            <person name="Zhang H."/>
            <person name="Feng B."/>
            <person name="Zhu X."/>
            <person name="Liu R."/>
            <person name="Schnable J.C."/>
            <person name="Zhu J.-K."/>
            <person name="Zhang H."/>
        </authorList>
    </citation>
    <scope>NUCLEOTIDE SEQUENCE [LARGE SCALE GENOMIC DNA]</scope>
</reference>
<dbReference type="InterPro" id="IPR055357">
    <property type="entry name" value="LRR_At1g61320_AtMIF1"/>
</dbReference>
<gene>
    <name evidence="2" type="ORF">C2845_PM16G09160</name>
</gene>
<sequence length="408" mass="46257">MPRCCLVRFRSLGLRCHRPRYLTGASFRIGIRWLPRSSQSGSAFTQPPRRRIRPAASHSFIVRFAPTGDPCCGHRHRWRPAAQSTHQRLDTRTVLATATLSKRWAGLPRCLDALDFRVSDILPARYHQSIRIRVEAARYTYGFDVNLKVLRATIERYERRAMRAMASSINNFLDADDDQDRGGLGPRVVRTLRLEFFANATHCSSSINRLIAMAVDSWGVEDLEVSAKSTFRRKDAHSFPHHGLCNNPHKSRLRSLKLAACYIPPLKGFHALTSLVLQDLPESTPTTAYEAIFTLCPQLQALHLKSCSFNLGVVAVHAPKSEIKQLIVEDCWFGLIKLYTLPMLESMAVVQGSHVSLYKNGHVQDRGCWDWDMVTQEYQWVNEEKVKILDQIVDSVPCAATPIQVVLQ</sequence>
<dbReference type="PANTHER" id="PTHR35545:SF32">
    <property type="entry name" value="OS05G0541600 PROTEIN"/>
    <property type="match status" value="1"/>
</dbReference>
<dbReference type="Pfam" id="PF23622">
    <property type="entry name" value="LRR_At1g61320_AtMIF1"/>
    <property type="match status" value="1"/>
</dbReference>
<dbReference type="PANTHER" id="PTHR35545">
    <property type="entry name" value="F-BOX DOMAIN-CONTAINING PROTEIN"/>
    <property type="match status" value="1"/>
</dbReference>
<dbReference type="OrthoDB" id="717908at2759"/>
<protein>
    <recommendedName>
        <fullName evidence="1">At1g61320/AtMIF1 LRR domain-containing protein</fullName>
    </recommendedName>
</protein>
<dbReference type="AlphaFoldDB" id="A0A3L6PU02"/>
<proteinExistence type="predicted"/>
<feature type="domain" description="At1g61320/AtMIF1 LRR" evidence="1">
    <location>
        <begin position="189"/>
        <end position="332"/>
    </location>
</feature>